<organism evidence="1 2">
    <name type="scientific">Rossellomorea oryzaecorticis</name>
    <dbReference type="NCBI Taxonomy" id="1396505"/>
    <lineage>
        <taxon>Bacteria</taxon>
        <taxon>Bacillati</taxon>
        <taxon>Bacillota</taxon>
        <taxon>Bacilli</taxon>
        <taxon>Bacillales</taxon>
        <taxon>Bacillaceae</taxon>
        <taxon>Rossellomorea</taxon>
    </lineage>
</organism>
<dbReference type="RefSeq" id="WP_268876304.1">
    <property type="nucleotide sequence ID" value="NZ_JBJOSA010000002.1"/>
</dbReference>
<evidence type="ECO:0000313" key="1">
    <source>
        <dbReference type="EMBL" id="MFL8935917.1"/>
    </source>
</evidence>
<gene>
    <name evidence="1" type="ORF">ACKA06_03860</name>
</gene>
<comment type="caution">
    <text evidence="1">The sequence shown here is derived from an EMBL/GenBank/DDBJ whole genome shotgun (WGS) entry which is preliminary data.</text>
</comment>
<proteinExistence type="predicted"/>
<reference evidence="1 2" key="1">
    <citation type="submission" date="2024-12" db="EMBL/GenBank/DDBJ databases">
        <authorList>
            <person name="Li X."/>
            <person name="Zhang D."/>
        </authorList>
    </citation>
    <scope>NUCLEOTIDE SEQUENCE [LARGE SCALE GENOMIC DNA]</scope>
    <source>
        <strain evidence="1 2">JCM19602</strain>
    </source>
</reference>
<dbReference type="EMBL" id="JBJOSA010000002">
    <property type="protein sequence ID" value="MFL8935917.1"/>
    <property type="molecule type" value="Genomic_DNA"/>
</dbReference>
<keyword evidence="2" id="KW-1185">Reference proteome</keyword>
<accession>A0ABW8VKL7</accession>
<protein>
    <submittedName>
        <fullName evidence="1">Uncharacterized protein</fullName>
    </submittedName>
</protein>
<evidence type="ECO:0000313" key="2">
    <source>
        <dbReference type="Proteomes" id="UP001628668"/>
    </source>
</evidence>
<dbReference type="Proteomes" id="UP001628668">
    <property type="component" value="Unassembled WGS sequence"/>
</dbReference>
<sequence>MQYRDLNKIYRQSKSAPIGIKKEQRKKMEAQRTKFKFKGCGCNA</sequence>
<name>A0ABW8VKL7_9BACI</name>